<dbReference type="Proteomes" id="UP001374579">
    <property type="component" value="Unassembled WGS sequence"/>
</dbReference>
<dbReference type="GO" id="GO:0006357">
    <property type="term" value="P:regulation of transcription by RNA polymerase II"/>
    <property type="evidence" value="ECO:0007669"/>
    <property type="project" value="InterPro"/>
</dbReference>
<dbReference type="GO" id="GO:0016589">
    <property type="term" value="C:NURF complex"/>
    <property type="evidence" value="ECO:0007669"/>
    <property type="project" value="InterPro"/>
</dbReference>
<keyword evidence="5" id="KW-1185">Reference proteome</keyword>
<sequence>LDNTDNFGSDVSLDESVDGYLSDESLSTVSSSVSRRRLLAKRPKTPELLDDKDIPALELPASATDLIVPSDHILQAVGIYEVLRHFRTNLRLSPFTFEDFCASLICDEQCTLVAEIHISLLKAIFREEDSNNSMFGPHDNKDSINICLFFLDGMTWPEIARAYLDSDRHPEFRNSLPALTSPNFPFVPLAEKLQVLQTLTDLFLTTTSVRMDITNEGNIRYDDHCRACHK</sequence>
<gene>
    <name evidence="4" type="ORF">V1264_024772</name>
</gene>
<accession>A0AAN9ALN9</accession>
<dbReference type="SMART" id="SM00571">
    <property type="entry name" value="DDT"/>
    <property type="match status" value="1"/>
</dbReference>
<comment type="subcellular location">
    <subcellularLocation>
        <location evidence="1">Nucleus</location>
    </subcellularLocation>
</comment>
<protein>
    <recommendedName>
        <fullName evidence="3">DDT domain-containing protein</fullName>
    </recommendedName>
</protein>
<dbReference type="PANTHER" id="PTHR45975:SF2">
    <property type="entry name" value="NUCLEOSOME-REMODELING FACTOR SUBUNIT BPTF"/>
    <property type="match status" value="1"/>
</dbReference>
<evidence type="ECO:0000313" key="5">
    <source>
        <dbReference type="Proteomes" id="UP001374579"/>
    </source>
</evidence>
<dbReference type="AlphaFoldDB" id="A0AAN9ALN9"/>
<keyword evidence="2" id="KW-0539">Nucleus</keyword>
<organism evidence="4 5">
    <name type="scientific">Littorina saxatilis</name>
    <dbReference type="NCBI Taxonomy" id="31220"/>
    <lineage>
        <taxon>Eukaryota</taxon>
        <taxon>Metazoa</taxon>
        <taxon>Spiralia</taxon>
        <taxon>Lophotrochozoa</taxon>
        <taxon>Mollusca</taxon>
        <taxon>Gastropoda</taxon>
        <taxon>Caenogastropoda</taxon>
        <taxon>Littorinimorpha</taxon>
        <taxon>Littorinoidea</taxon>
        <taxon>Littorinidae</taxon>
        <taxon>Littorina</taxon>
    </lineage>
</organism>
<proteinExistence type="predicted"/>
<evidence type="ECO:0000313" key="4">
    <source>
        <dbReference type="EMBL" id="KAK7089220.1"/>
    </source>
</evidence>
<feature type="domain" description="DDT" evidence="3">
    <location>
        <begin position="70"/>
        <end position="130"/>
    </location>
</feature>
<reference evidence="4 5" key="1">
    <citation type="submission" date="2024-02" db="EMBL/GenBank/DDBJ databases">
        <title>Chromosome-scale genome assembly of the rough periwinkle Littorina saxatilis.</title>
        <authorList>
            <person name="De Jode A."/>
            <person name="Faria R."/>
            <person name="Formenti G."/>
            <person name="Sims Y."/>
            <person name="Smith T.P."/>
            <person name="Tracey A."/>
            <person name="Wood J.M.D."/>
            <person name="Zagrodzka Z.B."/>
            <person name="Johannesson K."/>
            <person name="Butlin R.K."/>
            <person name="Leder E.H."/>
        </authorList>
    </citation>
    <scope>NUCLEOTIDE SEQUENCE [LARGE SCALE GENOMIC DNA]</scope>
    <source>
        <strain evidence="4">Snail1</strain>
        <tissue evidence="4">Muscle</tissue>
    </source>
</reference>
<dbReference type="PANTHER" id="PTHR45975">
    <property type="entry name" value="NUCLEOSOME-REMODELING FACTOR SUBUNIT BPTF"/>
    <property type="match status" value="1"/>
</dbReference>
<dbReference type="PROSITE" id="PS50827">
    <property type="entry name" value="DDT"/>
    <property type="match status" value="1"/>
</dbReference>
<feature type="non-terminal residue" evidence="4">
    <location>
        <position position="1"/>
    </location>
</feature>
<dbReference type="InterPro" id="IPR018501">
    <property type="entry name" value="DDT_dom"/>
</dbReference>
<evidence type="ECO:0000256" key="1">
    <source>
        <dbReference type="ARBA" id="ARBA00004123"/>
    </source>
</evidence>
<name>A0AAN9ALN9_9CAEN</name>
<comment type="caution">
    <text evidence="4">The sequence shown here is derived from an EMBL/GenBank/DDBJ whole genome shotgun (WGS) entry which is preliminary data.</text>
</comment>
<evidence type="ECO:0000259" key="3">
    <source>
        <dbReference type="PROSITE" id="PS50827"/>
    </source>
</evidence>
<dbReference type="InterPro" id="IPR038028">
    <property type="entry name" value="BPTF"/>
</dbReference>
<dbReference type="EMBL" id="JBAMIC010002518">
    <property type="protein sequence ID" value="KAK7089220.1"/>
    <property type="molecule type" value="Genomic_DNA"/>
</dbReference>
<evidence type="ECO:0000256" key="2">
    <source>
        <dbReference type="ARBA" id="ARBA00023242"/>
    </source>
</evidence>
<dbReference type="GO" id="GO:0000978">
    <property type="term" value="F:RNA polymerase II cis-regulatory region sequence-specific DNA binding"/>
    <property type="evidence" value="ECO:0007669"/>
    <property type="project" value="TreeGrafter"/>
</dbReference>
<dbReference type="Pfam" id="PF02791">
    <property type="entry name" value="DDT"/>
    <property type="match status" value="1"/>
</dbReference>